<protein>
    <submittedName>
        <fullName evidence="1">Deoxyribodipyrimidine photolyase-related protein</fullName>
    </submittedName>
</protein>
<dbReference type="AlphaFoldDB" id="A0A1G7TYR6"/>
<organism evidence="1 2">
    <name type="scientific">Microbacterium pygmaeum</name>
    <dbReference type="NCBI Taxonomy" id="370764"/>
    <lineage>
        <taxon>Bacteria</taxon>
        <taxon>Bacillati</taxon>
        <taxon>Actinomycetota</taxon>
        <taxon>Actinomycetes</taxon>
        <taxon>Micrococcales</taxon>
        <taxon>Microbacteriaceae</taxon>
        <taxon>Microbacterium</taxon>
    </lineage>
</organism>
<accession>A0A1G7TYR6</accession>
<name>A0A1G7TYR6_9MICO</name>
<dbReference type="PANTHER" id="PTHR38657:SF1">
    <property type="entry name" value="SLR1343 PROTEIN"/>
    <property type="match status" value="1"/>
</dbReference>
<dbReference type="PANTHER" id="PTHR38657">
    <property type="entry name" value="SLR1343 PROTEIN"/>
    <property type="match status" value="1"/>
</dbReference>
<gene>
    <name evidence="1" type="ORF">SAMN04489810_0202</name>
</gene>
<proteinExistence type="predicted"/>
<dbReference type="STRING" id="370764.SAMN04489810_0202"/>
<dbReference type="InterPro" id="IPR052551">
    <property type="entry name" value="UV-DNA_repair_photolyase"/>
</dbReference>
<reference evidence="1 2" key="1">
    <citation type="submission" date="2016-10" db="EMBL/GenBank/DDBJ databases">
        <authorList>
            <person name="de Groot N.N."/>
        </authorList>
    </citation>
    <scope>NUCLEOTIDE SEQUENCE [LARGE SCALE GENOMIC DNA]</scope>
    <source>
        <strain evidence="1 2">DSM 23142</strain>
    </source>
</reference>
<dbReference type="InterPro" id="IPR007357">
    <property type="entry name" value="PhrB-like"/>
</dbReference>
<dbReference type="Gene3D" id="3.40.50.620">
    <property type="entry name" value="HUPs"/>
    <property type="match status" value="1"/>
</dbReference>
<keyword evidence="2" id="KW-1185">Reference proteome</keyword>
<dbReference type="Gene3D" id="1.10.579.10">
    <property type="entry name" value="DNA Cyclobutane Dipyrimidine Photolyase, subunit A, domain 3"/>
    <property type="match status" value="1"/>
</dbReference>
<dbReference type="InterPro" id="IPR014729">
    <property type="entry name" value="Rossmann-like_a/b/a_fold"/>
</dbReference>
<dbReference type="Pfam" id="PF04244">
    <property type="entry name" value="DPRP"/>
    <property type="match status" value="1"/>
</dbReference>
<dbReference type="Gene3D" id="1.25.40.80">
    <property type="match status" value="1"/>
</dbReference>
<dbReference type="GO" id="GO:0016829">
    <property type="term" value="F:lyase activity"/>
    <property type="evidence" value="ECO:0007669"/>
    <property type="project" value="UniProtKB-KW"/>
</dbReference>
<dbReference type="EMBL" id="LT629692">
    <property type="protein sequence ID" value="SDG40396.1"/>
    <property type="molecule type" value="Genomic_DNA"/>
</dbReference>
<dbReference type="Proteomes" id="UP000199009">
    <property type="component" value="Chromosome I"/>
</dbReference>
<sequence length="478" mass="55104">MNAALVLATQQFAEHPALEDPDIDEIFIVESPGRFRRLPYHQHKIVLLLAATRHSVERWRAEGRTVRHVRLDDDLSFAAGVGRLVEKHHPDGLAWMSATDRGVDERLHRLCDQLGLRSKTYPDNLFLTSEAESDRWFLEHSGARMEDFYRWQRRRTGILMEKGKPAGRRWNFDEDNRHPLPKVGLDIPAAPHEAPDQITREVMAEVERRFSDHPGRAADFWLPVAPESARAWLDHFVQERLLEFGRYEDAMAADEHVLFHSVISPLLNIGLLTVDEVIDSVSRHGEAPLASVEGFIRQVIGWREYMRGMYRAHPELEHVNALGLSRRLEGWWYTNDGVPAEVPRPVRTVLDRVHRWGYAHHIERLMVLSNWMLLQGYAPGEVNRWFLSLFVDAYDWVMVPNVMGMGQYADGGLVGTKPYISGGAYLQKMGSWWNSAQEAKDSAYTEAYWAFLDRHEEQLVGNPRLSLPLAQMRTRRGE</sequence>
<dbReference type="InterPro" id="IPR036134">
    <property type="entry name" value="Crypto/Photolyase_FAD-like_sf"/>
</dbReference>
<dbReference type="OrthoDB" id="5288100at2"/>
<evidence type="ECO:0000313" key="1">
    <source>
        <dbReference type="EMBL" id="SDG40396.1"/>
    </source>
</evidence>
<evidence type="ECO:0000313" key="2">
    <source>
        <dbReference type="Proteomes" id="UP000199009"/>
    </source>
</evidence>
<dbReference type="SUPFAM" id="SSF48173">
    <property type="entry name" value="Cryptochrome/photolyase FAD-binding domain"/>
    <property type="match status" value="1"/>
</dbReference>
<dbReference type="RefSeq" id="WP_157681722.1">
    <property type="nucleotide sequence ID" value="NZ_LT629692.1"/>
</dbReference>
<keyword evidence="1" id="KW-0456">Lyase</keyword>
<dbReference type="Gene3D" id="1.10.10.1710">
    <property type="entry name" value="Deoxyribodipyrimidine photolyase-related"/>
    <property type="match status" value="1"/>
</dbReference>